<name>A0A177AUU0_9BILA</name>
<organism evidence="1 2">
    <name type="scientific">Intoshia linei</name>
    <dbReference type="NCBI Taxonomy" id="1819745"/>
    <lineage>
        <taxon>Eukaryota</taxon>
        <taxon>Metazoa</taxon>
        <taxon>Spiralia</taxon>
        <taxon>Lophotrochozoa</taxon>
        <taxon>Mesozoa</taxon>
        <taxon>Orthonectida</taxon>
        <taxon>Rhopaluridae</taxon>
        <taxon>Intoshia</taxon>
    </lineage>
</organism>
<evidence type="ECO:0000313" key="2">
    <source>
        <dbReference type="Proteomes" id="UP000078046"/>
    </source>
</evidence>
<reference evidence="1 2" key="1">
    <citation type="submission" date="2016-04" db="EMBL/GenBank/DDBJ databases">
        <title>The genome of Intoshia linei affirms orthonectids as highly simplified spiralians.</title>
        <authorList>
            <person name="Mikhailov K.V."/>
            <person name="Slusarev G.S."/>
            <person name="Nikitin M.A."/>
            <person name="Logacheva M.D."/>
            <person name="Penin A."/>
            <person name="Aleoshin V."/>
            <person name="Panchin Y.V."/>
        </authorList>
    </citation>
    <scope>NUCLEOTIDE SEQUENCE [LARGE SCALE GENOMIC DNA]</scope>
    <source>
        <strain evidence="1">Intl2013</strain>
        <tissue evidence="1">Whole animal</tissue>
    </source>
</reference>
<proteinExistence type="predicted"/>
<gene>
    <name evidence="1" type="ORF">A3Q56_06500</name>
</gene>
<dbReference type="Gene3D" id="3.80.10.10">
    <property type="entry name" value="Ribonuclease Inhibitor"/>
    <property type="match status" value="1"/>
</dbReference>
<dbReference type="EMBL" id="LWCA01001159">
    <property type="protein sequence ID" value="OAF65759.1"/>
    <property type="molecule type" value="Genomic_DNA"/>
</dbReference>
<protein>
    <submittedName>
        <fullName evidence="1">Uncharacterized protein</fullName>
    </submittedName>
</protein>
<evidence type="ECO:0000313" key="1">
    <source>
        <dbReference type="EMBL" id="OAF65759.1"/>
    </source>
</evidence>
<dbReference type="InterPro" id="IPR032675">
    <property type="entry name" value="LRR_dom_sf"/>
</dbReference>
<keyword evidence="2" id="KW-1185">Reference proteome</keyword>
<dbReference type="Proteomes" id="UP000078046">
    <property type="component" value="Unassembled WGS sequence"/>
</dbReference>
<accession>A0A177AUU0</accession>
<sequence>MKKKSSEFNDKESKFEYLKLVKAYKSFQSIIKEKKILVPTFTNIFKKHVREKKLLQQIYLQNEDLIYMNIFLESLKLEIYSHLSKIRFFQCSNLKNGLTSMMDCFKLNFKKITHLQLIHCQIDSKMICFFISQLRKSFYKWTIQNLNFDDNEIQNKGLIEICDYLVEIKAYSITKLRILGFNLIIKNIYKFMKMNNPEEGKIKNIKKNKKKTKKKKKKKGNIEPELPIVYYEKNSSSLENLNLADNCIDLHLNGENAIYFQKTILQFCRILLASKLNQVDIIGNSIGYVASKNIIFSLIKRKMSNF</sequence>
<comment type="caution">
    <text evidence="1">The sequence shown here is derived from an EMBL/GenBank/DDBJ whole genome shotgun (WGS) entry which is preliminary data.</text>
</comment>
<dbReference type="AlphaFoldDB" id="A0A177AUU0"/>
<dbReference type="SUPFAM" id="SSF52047">
    <property type="entry name" value="RNI-like"/>
    <property type="match status" value="1"/>
</dbReference>